<keyword evidence="3" id="KW-1185">Reference proteome</keyword>
<dbReference type="EMBL" id="JAUEPS010000045">
    <property type="protein sequence ID" value="KAK0446945.1"/>
    <property type="molecule type" value="Genomic_DNA"/>
</dbReference>
<feature type="chain" id="PRO_5041466618" description="Secreted protein" evidence="1">
    <location>
        <begin position="17"/>
        <end position="90"/>
    </location>
</feature>
<feature type="signal peptide" evidence="1">
    <location>
        <begin position="1"/>
        <end position="16"/>
    </location>
</feature>
<protein>
    <recommendedName>
        <fullName evidence="4">Secreted protein</fullName>
    </recommendedName>
</protein>
<evidence type="ECO:0000256" key="1">
    <source>
        <dbReference type="SAM" id="SignalP"/>
    </source>
</evidence>
<reference evidence="2" key="1">
    <citation type="submission" date="2023-06" db="EMBL/GenBank/DDBJ databases">
        <authorList>
            <consortium name="Lawrence Berkeley National Laboratory"/>
            <person name="Ahrendt S."/>
            <person name="Sahu N."/>
            <person name="Indic B."/>
            <person name="Wong-Bajracharya J."/>
            <person name="Merenyi Z."/>
            <person name="Ke H.-M."/>
            <person name="Monk M."/>
            <person name="Kocsube S."/>
            <person name="Drula E."/>
            <person name="Lipzen A."/>
            <person name="Balint B."/>
            <person name="Henrissat B."/>
            <person name="Andreopoulos B."/>
            <person name="Martin F.M."/>
            <person name="Harder C.B."/>
            <person name="Rigling D."/>
            <person name="Ford K.L."/>
            <person name="Foster G.D."/>
            <person name="Pangilinan J."/>
            <person name="Papanicolaou A."/>
            <person name="Barry K."/>
            <person name="LaButti K."/>
            <person name="Viragh M."/>
            <person name="Koriabine M."/>
            <person name="Yan M."/>
            <person name="Riley R."/>
            <person name="Champramary S."/>
            <person name="Plett K.L."/>
            <person name="Tsai I.J."/>
            <person name="Slot J."/>
            <person name="Sipos G."/>
            <person name="Plett J."/>
            <person name="Nagy L.G."/>
            <person name="Grigoriev I.V."/>
        </authorList>
    </citation>
    <scope>NUCLEOTIDE SEQUENCE</scope>
    <source>
        <strain evidence="2">CCBAS 213</strain>
    </source>
</reference>
<keyword evidence="1" id="KW-0732">Signal</keyword>
<dbReference type="AlphaFoldDB" id="A0AA39MV40"/>
<sequence>MVRFLLHTVVTSLLTGETILISVDPSLLPSLDRPLPCWREGKAHICWLGTEYAAIEKQTGDRVCRPCSLSNPSLTPSGSLGLHRILAVEA</sequence>
<accession>A0AA39MV40</accession>
<evidence type="ECO:0008006" key="4">
    <source>
        <dbReference type="Google" id="ProtNLM"/>
    </source>
</evidence>
<organism evidence="2 3">
    <name type="scientific">Armillaria tabescens</name>
    <name type="common">Ringless honey mushroom</name>
    <name type="synonym">Agaricus tabescens</name>
    <dbReference type="NCBI Taxonomy" id="1929756"/>
    <lineage>
        <taxon>Eukaryota</taxon>
        <taxon>Fungi</taxon>
        <taxon>Dikarya</taxon>
        <taxon>Basidiomycota</taxon>
        <taxon>Agaricomycotina</taxon>
        <taxon>Agaricomycetes</taxon>
        <taxon>Agaricomycetidae</taxon>
        <taxon>Agaricales</taxon>
        <taxon>Marasmiineae</taxon>
        <taxon>Physalacriaceae</taxon>
        <taxon>Desarmillaria</taxon>
    </lineage>
</organism>
<dbReference type="RefSeq" id="XP_060325970.1">
    <property type="nucleotide sequence ID" value="XM_060483850.1"/>
</dbReference>
<dbReference type="GeneID" id="85367398"/>
<gene>
    <name evidence="2" type="ORF">EV420DRAFT_882212</name>
</gene>
<evidence type="ECO:0000313" key="2">
    <source>
        <dbReference type="EMBL" id="KAK0446945.1"/>
    </source>
</evidence>
<evidence type="ECO:0000313" key="3">
    <source>
        <dbReference type="Proteomes" id="UP001175211"/>
    </source>
</evidence>
<proteinExistence type="predicted"/>
<comment type="caution">
    <text evidence="2">The sequence shown here is derived from an EMBL/GenBank/DDBJ whole genome shotgun (WGS) entry which is preliminary data.</text>
</comment>
<dbReference type="Proteomes" id="UP001175211">
    <property type="component" value="Unassembled WGS sequence"/>
</dbReference>
<name>A0AA39MV40_ARMTA</name>